<protein>
    <submittedName>
        <fullName evidence="2">Uncharacterized protein</fullName>
    </submittedName>
</protein>
<dbReference type="PATRIC" id="fig|47500.8.peg.3074"/>
<keyword evidence="1" id="KW-1133">Transmembrane helix</keyword>
<evidence type="ECO:0000313" key="4">
    <source>
        <dbReference type="Proteomes" id="UP000037269"/>
    </source>
</evidence>
<feature type="transmembrane region" description="Helical" evidence="1">
    <location>
        <begin position="49"/>
        <end position="68"/>
    </location>
</feature>
<dbReference type="Proteomes" id="UP000037269">
    <property type="component" value="Unassembled WGS sequence"/>
</dbReference>
<reference evidence="3 5" key="2">
    <citation type="submission" date="2016-10" db="EMBL/GenBank/DDBJ databases">
        <authorList>
            <person name="de Groot N.N."/>
        </authorList>
    </citation>
    <scope>NUCLEOTIDE SEQUENCE [LARGE SCALE GENOMIC DNA]</scope>
    <source>
        <strain evidence="3 5">DSM 2895</strain>
    </source>
</reference>
<evidence type="ECO:0000313" key="2">
    <source>
        <dbReference type="EMBL" id="KON97838.1"/>
    </source>
</evidence>
<sequence>MSLSYFTATYRFLSIEKCPFHSHGKGFFLEKVISMNRCYLTIFGGERKVFLVLFKIQLTMIINISYYFI</sequence>
<dbReference type="AlphaFoldDB" id="A0A0D1XXE0"/>
<evidence type="ECO:0000256" key="1">
    <source>
        <dbReference type="SAM" id="Phobius"/>
    </source>
</evidence>
<name>A0A0D1XXE0_ANEMI</name>
<reference evidence="2 4" key="1">
    <citation type="submission" date="2015-07" db="EMBL/GenBank/DDBJ databases">
        <title>Fjat-14205 dsm 2895.</title>
        <authorList>
            <person name="Liu B."/>
            <person name="Wang J."/>
            <person name="Zhu Y."/>
            <person name="Liu G."/>
            <person name="Chen Q."/>
            <person name="Chen Z."/>
            <person name="Lan J."/>
            <person name="Che J."/>
            <person name="Ge C."/>
            <person name="Shi H."/>
            <person name="Pan Z."/>
            <person name="Liu X."/>
        </authorList>
    </citation>
    <scope>NUCLEOTIDE SEQUENCE [LARGE SCALE GENOMIC DNA]</scope>
    <source>
        <strain evidence="2 4">DSM 2895</strain>
    </source>
</reference>
<proteinExistence type="predicted"/>
<organism evidence="2 4">
    <name type="scientific">Aneurinibacillus migulanus</name>
    <name type="common">Bacillus migulanus</name>
    <dbReference type="NCBI Taxonomy" id="47500"/>
    <lineage>
        <taxon>Bacteria</taxon>
        <taxon>Bacillati</taxon>
        <taxon>Bacillota</taxon>
        <taxon>Bacilli</taxon>
        <taxon>Bacillales</taxon>
        <taxon>Paenibacillaceae</taxon>
        <taxon>Aneurinibacillus group</taxon>
        <taxon>Aneurinibacillus</taxon>
    </lineage>
</organism>
<dbReference type="Proteomes" id="UP000182836">
    <property type="component" value="Unassembled WGS sequence"/>
</dbReference>
<keyword evidence="1" id="KW-0472">Membrane</keyword>
<dbReference type="EMBL" id="LGUG01000004">
    <property type="protein sequence ID" value="KON97838.1"/>
    <property type="molecule type" value="Genomic_DNA"/>
</dbReference>
<dbReference type="STRING" id="47500.AF333_22795"/>
<evidence type="ECO:0000313" key="3">
    <source>
        <dbReference type="EMBL" id="SDH95329.1"/>
    </source>
</evidence>
<keyword evidence="4" id="KW-1185">Reference proteome</keyword>
<dbReference type="EMBL" id="FNED01000001">
    <property type="protein sequence ID" value="SDH95329.1"/>
    <property type="molecule type" value="Genomic_DNA"/>
</dbReference>
<accession>A0A0D1XXE0</accession>
<keyword evidence="1" id="KW-0812">Transmembrane</keyword>
<evidence type="ECO:0000313" key="5">
    <source>
        <dbReference type="Proteomes" id="UP000182836"/>
    </source>
</evidence>
<gene>
    <name evidence="2" type="ORF">AF333_22795</name>
    <name evidence="3" type="ORF">SAMN04487909_10126</name>
</gene>